<dbReference type="KEGG" id="tva:4752242"/>
<reference evidence="1" key="2">
    <citation type="journal article" date="2007" name="Science">
        <title>Draft genome sequence of the sexually transmitted pathogen Trichomonas vaginalis.</title>
        <authorList>
            <person name="Carlton J.M."/>
            <person name="Hirt R.P."/>
            <person name="Silva J.C."/>
            <person name="Delcher A.L."/>
            <person name="Schatz M."/>
            <person name="Zhao Q."/>
            <person name="Wortman J.R."/>
            <person name="Bidwell S.L."/>
            <person name="Alsmark U.C.M."/>
            <person name="Besteiro S."/>
            <person name="Sicheritz-Ponten T."/>
            <person name="Noel C.J."/>
            <person name="Dacks J.B."/>
            <person name="Foster P.G."/>
            <person name="Simillion C."/>
            <person name="Van de Peer Y."/>
            <person name="Miranda-Saavedra D."/>
            <person name="Barton G.J."/>
            <person name="Westrop G.D."/>
            <person name="Mueller S."/>
            <person name="Dessi D."/>
            <person name="Fiori P.L."/>
            <person name="Ren Q."/>
            <person name="Paulsen I."/>
            <person name="Zhang H."/>
            <person name="Bastida-Corcuera F.D."/>
            <person name="Simoes-Barbosa A."/>
            <person name="Brown M.T."/>
            <person name="Hayes R.D."/>
            <person name="Mukherjee M."/>
            <person name="Okumura C.Y."/>
            <person name="Schneider R."/>
            <person name="Smith A.J."/>
            <person name="Vanacova S."/>
            <person name="Villalvazo M."/>
            <person name="Haas B.J."/>
            <person name="Pertea M."/>
            <person name="Feldblyum T.V."/>
            <person name="Utterback T.R."/>
            <person name="Shu C.L."/>
            <person name="Osoegawa K."/>
            <person name="de Jong P.J."/>
            <person name="Hrdy I."/>
            <person name="Horvathova L."/>
            <person name="Zubacova Z."/>
            <person name="Dolezal P."/>
            <person name="Malik S.B."/>
            <person name="Logsdon J.M. Jr."/>
            <person name="Henze K."/>
            <person name="Gupta A."/>
            <person name="Wang C.C."/>
            <person name="Dunne R.L."/>
            <person name="Upcroft J.A."/>
            <person name="Upcroft P."/>
            <person name="White O."/>
            <person name="Salzberg S.L."/>
            <person name="Tang P."/>
            <person name="Chiu C.-H."/>
            <person name="Lee Y.-S."/>
            <person name="Embley T.M."/>
            <person name="Coombs G.H."/>
            <person name="Mottram J.C."/>
            <person name="Tachezy J."/>
            <person name="Fraser-Liggett C.M."/>
            <person name="Johnson P.J."/>
        </authorList>
    </citation>
    <scope>NUCLEOTIDE SEQUENCE [LARGE SCALE GENOMIC DNA]</scope>
    <source>
        <strain evidence="1">G3</strain>
    </source>
</reference>
<evidence type="ECO:0000313" key="1">
    <source>
        <dbReference type="EMBL" id="EAX94510.1"/>
    </source>
</evidence>
<keyword evidence="2" id="KW-1185">Reference proteome</keyword>
<dbReference type="VEuPathDB" id="TrichDB:TVAGG3_0866870"/>
<dbReference type="AlphaFoldDB" id="A2FKP8"/>
<dbReference type="VEuPathDB" id="TrichDB:TVAG_219160"/>
<protein>
    <submittedName>
        <fullName evidence="1">Uncharacterized protein</fullName>
    </submittedName>
</protein>
<dbReference type="InParanoid" id="A2FKP8"/>
<dbReference type="EMBL" id="DS113853">
    <property type="protein sequence ID" value="EAX94510.1"/>
    <property type="molecule type" value="Genomic_DNA"/>
</dbReference>
<evidence type="ECO:0000313" key="2">
    <source>
        <dbReference type="Proteomes" id="UP000001542"/>
    </source>
</evidence>
<proteinExistence type="predicted"/>
<dbReference type="Proteomes" id="UP000001542">
    <property type="component" value="Unassembled WGS sequence"/>
</dbReference>
<organism evidence="1 2">
    <name type="scientific">Trichomonas vaginalis (strain ATCC PRA-98 / G3)</name>
    <dbReference type="NCBI Taxonomy" id="412133"/>
    <lineage>
        <taxon>Eukaryota</taxon>
        <taxon>Metamonada</taxon>
        <taxon>Parabasalia</taxon>
        <taxon>Trichomonadida</taxon>
        <taxon>Trichomonadidae</taxon>
        <taxon>Trichomonas</taxon>
    </lineage>
</organism>
<sequence>MSNDEPIILDHNFCTKARCKISTNAVLLDLTNMKPSSYYKFQIWGVKNGNDINLNPNKGWYIVKMGDMSLYQTTAAANNCDRIYLKFNREILGGGLWNTDADRKIRPISIDSKTIAIKLESVYDKDELQYLIQNFQNTIMNMLQHHHLNTYFDKLWKHDDDMTDLEYIISESIFKFEEILCNFNNPRLIDTYKHILQTRFSLSKYEPLPCNNVRVVFEVADVKDAANNKFIMNEIKKIYLEETPVYNKILEEQKEMVKTLAKNDFIRRSEKNYYAKILSNIYTADKVNRMLSVKSCIRPVFQKQNSV</sequence>
<name>A2FKP8_TRIV3</name>
<gene>
    <name evidence="1" type="ORF">TVAG_219160</name>
</gene>
<dbReference type="RefSeq" id="XP_001307440.1">
    <property type="nucleotide sequence ID" value="XM_001307439.1"/>
</dbReference>
<reference evidence="1" key="1">
    <citation type="submission" date="2006-10" db="EMBL/GenBank/DDBJ databases">
        <authorList>
            <person name="Amadeo P."/>
            <person name="Zhao Q."/>
            <person name="Wortman J."/>
            <person name="Fraser-Liggett C."/>
            <person name="Carlton J."/>
        </authorList>
    </citation>
    <scope>NUCLEOTIDE SEQUENCE</scope>
    <source>
        <strain evidence="1">G3</strain>
    </source>
</reference>
<accession>A2FKP8</accession>